<dbReference type="AlphaFoldDB" id="X6M9V4"/>
<gene>
    <name evidence="2" type="ORF">RFI_26698</name>
</gene>
<reference evidence="2 3" key="1">
    <citation type="journal article" date="2013" name="Curr. Biol.">
        <title>The Genome of the Foraminiferan Reticulomyxa filosa.</title>
        <authorList>
            <person name="Glockner G."/>
            <person name="Hulsmann N."/>
            <person name="Schleicher M."/>
            <person name="Noegel A.A."/>
            <person name="Eichinger L."/>
            <person name="Gallinger C."/>
            <person name="Pawlowski J."/>
            <person name="Sierra R."/>
            <person name="Euteneuer U."/>
            <person name="Pillet L."/>
            <person name="Moustafa A."/>
            <person name="Platzer M."/>
            <person name="Groth M."/>
            <person name="Szafranski K."/>
            <person name="Schliwa M."/>
        </authorList>
    </citation>
    <scope>NUCLEOTIDE SEQUENCE [LARGE SCALE GENOMIC DNA]</scope>
</reference>
<sequence length="62" mass="7562">RKKDRKKKKKIGRKKKKKIKKKREKKEKKMLNNWKEKKGILFPENLEVCALSHARMDQTAEK</sequence>
<dbReference type="Proteomes" id="UP000023152">
    <property type="component" value="Unassembled WGS sequence"/>
</dbReference>
<evidence type="ECO:0000313" key="3">
    <source>
        <dbReference type="Proteomes" id="UP000023152"/>
    </source>
</evidence>
<protein>
    <submittedName>
        <fullName evidence="2">Uncharacterized protein</fullName>
    </submittedName>
</protein>
<accession>X6M9V4</accession>
<feature type="compositionally biased region" description="Basic residues" evidence="1">
    <location>
        <begin position="1"/>
        <end position="26"/>
    </location>
</feature>
<feature type="non-terminal residue" evidence="2">
    <location>
        <position position="1"/>
    </location>
</feature>
<proteinExistence type="predicted"/>
<name>X6M9V4_RETFI</name>
<comment type="caution">
    <text evidence="2">The sequence shown here is derived from an EMBL/GenBank/DDBJ whole genome shotgun (WGS) entry which is preliminary data.</text>
</comment>
<feature type="region of interest" description="Disordered" evidence="1">
    <location>
        <begin position="1"/>
        <end position="32"/>
    </location>
</feature>
<dbReference type="EMBL" id="ASPP01023257">
    <property type="protein sequence ID" value="ETO10679.1"/>
    <property type="molecule type" value="Genomic_DNA"/>
</dbReference>
<evidence type="ECO:0000256" key="1">
    <source>
        <dbReference type="SAM" id="MobiDB-lite"/>
    </source>
</evidence>
<keyword evidence="3" id="KW-1185">Reference proteome</keyword>
<organism evidence="2 3">
    <name type="scientific">Reticulomyxa filosa</name>
    <dbReference type="NCBI Taxonomy" id="46433"/>
    <lineage>
        <taxon>Eukaryota</taxon>
        <taxon>Sar</taxon>
        <taxon>Rhizaria</taxon>
        <taxon>Retaria</taxon>
        <taxon>Foraminifera</taxon>
        <taxon>Monothalamids</taxon>
        <taxon>Reticulomyxidae</taxon>
        <taxon>Reticulomyxa</taxon>
    </lineage>
</organism>
<evidence type="ECO:0000313" key="2">
    <source>
        <dbReference type="EMBL" id="ETO10679.1"/>
    </source>
</evidence>